<evidence type="ECO:0000256" key="4">
    <source>
        <dbReference type="ARBA" id="ARBA00023136"/>
    </source>
</evidence>
<feature type="transmembrane region" description="Helical" evidence="5">
    <location>
        <begin position="246"/>
        <end position="263"/>
    </location>
</feature>
<dbReference type="RefSeq" id="WP_109269746.1">
    <property type="nucleotide sequence ID" value="NZ_QFFF01000001.1"/>
</dbReference>
<feature type="transmembrane region" description="Helical" evidence="5">
    <location>
        <begin position="99"/>
        <end position="124"/>
    </location>
</feature>
<feature type="transmembrane region" description="Helical" evidence="5">
    <location>
        <begin position="72"/>
        <end position="92"/>
    </location>
</feature>
<organism evidence="6 7">
    <name type="scientific">Allosphingosinicella humi</name>
    <dbReference type="NCBI Taxonomy" id="2068657"/>
    <lineage>
        <taxon>Bacteria</taxon>
        <taxon>Pseudomonadati</taxon>
        <taxon>Pseudomonadota</taxon>
        <taxon>Alphaproteobacteria</taxon>
        <taxon>Sphingomonadales</taxon>
        <taxon>Sphingomonadaceae</taxon>
        <taxon>Allosphingosinicella</taxon>
    </lineage>
</organism>
<keyword evidence="4 5" id="KW-0472">Membrane</keyword>
<proteinExistence type="predicted"/>
<evidence type="ECO:0000313" key="7">
    <source>
        <dbReference type="Proteomes" id="UP000245916"/>
    </source>
</evidence>
<accession>A0A2U2IZU4</accession>
<feature type="transmembrane region" description="Helical" evidence="5">
    <location>
        <begin position="6"/>
        <end position="31"/>
    </location>
</feature>
<dbReference type="PANTHER" id="PTHR10361:SF24">
    <property type="entry name" value="P3 PROTEIN"/>
    <property type="match status" value="1"/>
</dbReference>
<dbReference type="AlphaFoldDB" id="A0A2U2IZU4"/>
<evidence type="ECO:0000256" key="1">
    <source>
        <dbReference type="ARBA" id="ARBA00004141"/>
    </source>
</evidence>
<dbReference type="Gene3D" id="1.20.1530.20">
    <property type="match status" value="1"/>
</dbReference>
<dbReference type="Pfam" id="PF01758">
    <property type="entry name" value="SBF"/>
    <property type="match status" value="1"/>
</dbReference>
<evidence type="ECO:0000256" key="5">
    <source>
        <dbReference type="SAM" id="Phobius"/>
    </source>
</evidence>
<feature type="transmembrane region" description="Helical" evidence="5">
    <location>
        <begin position="181"/>
        <end position="200"/>
    </location>
</feature>
<dbReference type="InterPro" id="IPR002657">
    <property type="entry name" value="BilAc:Na_symport/Acr3"/>
</dbReference>
<sequence>MTPDFIAFVNTVFVPVGLMLIMFSMGLTLALKDFALVLRSPKLVGAGLVGQLLLMPLLGLGIGTLFGLAPELALGLFIIAICPAGTTSNALTFVGRGNVALAVVLTAVSSLVTVFTIPVLLAWALPFFLEGGGNVPELSVPDTMLQLIRITVLPIGAGMLVHRFAPGLAARMERWLRPTSLVVLIGVIAFSVAISLEMVLENLLAAGPAIYALNVAAMAVGLLLARAVGAGTRDTMTVGIEVGVQNATLAIFLTLTVLGSLPLAVTQNIYGVVMVLNVFLLIRWFRARLAVERPAPEMA</sequence>
<feature type="transmembrane region" description="Helical" evidence="5">
    <location>
        <begin position="206"/>
        <end position="225"/>
    </location>
</feature>
<dbReference type="GO" id="GO:0016020">
    <property type="term" value="C:membrane"/>
    <property type="evidence" value="ECO:0007669"/>
    <property type="project" value="UniProtKB-SubCell"/>
</dbReference>
<reference evidence="6 7" key="1">
    <citation type="submission" date="2018-05" db="EMBL/GenBank/DDBJ databases">
        <title>Genome of Sphingosinicella humi QZX222.</title>
        <authorList>
            <person name="Qiao Z."/>
            <person name="Wang G."/>
        </authorList>
    </citation>
    <scope>NUCLEOTIDE SEQUENCE [LARGE SCALE GENOMIC DNA]</scope>
    <source>
        <strain evidence="6 7">QZX222</strain>
    </source>
</reference>
<dbReference type="OrthoDB" id="9806785at2"/>
<protein>
    <submittedName>
        <fullName evidence="6">Bile acid:sodium symporter</fullName>
    </submittedName>
</protein>
<feature type="transmembrane region" description="Helical" evidence="5">
    <location>
        <begin position="144"/>
        <end position="161"/>
    </location>
</feature>
<dbReference type="Proteomes" id="UP000245916">
    <property type="component" value="Unassembled WGS sequence"/>
</dbReference>
<comment type="caution">
    <text evidence="6">The sequence shown here is derived from an EMBL/GenBank/DDBJ whole genome shotgun (WGS) entry which is preliminary data.</text>
</comment>
<dbReference type="PANTHER" id="PTHR10361">
    <property type="entry name" value="SODIUM-BILE ACID COTRANSPORTER"/>
    <property type="match status" value="1"/>
</dbReference>
<keyword evidence="7" id="KW-1185">Reference proteome</keyword>
<feature type="transmembrane region" description="Helical" evidence="5">
    <location>
        <begin position="269"/>
        <end position="285"/>
    </location>
</feature>
<keyword evidence="2 5" id="KW-0812">Transmembrane</keyword>
<keyword evidence="3 5" id="KW-1133">Transmembrane helix</keyword>
<dbReference type="EMBL" id="QFFF01000001">
    <property type="protein sequence ID" value="PWG01605.1"/>
    <property type="molecule type" value="Genomic_DNA"/>
</dbReference>
<gene>
    <name evidence="6" type="ORF">DF286_00995</name>
</gene>
<evidence type="ECO:0000256" key="2">
    <source>
        <dbReference type="ARBA" id="ARBA00022692"/>
    </source>
</evidence>
<comment type="subcellular location">
    <subcellularLocation>
        <location evidence="1">Membrane</location>
        <topology evidence="1">Multi-pass membrane protein</topology>
    </subcellularLocation>
</comment>
<dbReference type="InterPro" id="IPR004710">
    <property type="entry name" value="Bilac:Na_transpt"/>
</dbReference>
<dbReference type="InterPro" id="IPR038770">
    <property type="entry name" value="Na+/solute_symporter_sf"/>
</dbReference>
<evidence type="ECO:0000313" key="6">
    <source>
        <dbReference type="EMBL" id="PWG01605.1"/>
    </source>
</evidence>
<name>A0A2U2IZU4_9SPHN</name>
<feature type="transmembrane region" description="Helical" evidence="5">
    <location>
        <begin position="43"/>
        <end position="66"/>
    </location>
</feature>
<evidence type="ECO:0000256" key="3">
    <source>
        <dbReference type="ARBA" id="ARBA00022989"/>
    </source>
</evidence>